<dbReference type="Gene3D" id="3.40.630.30">
    <property type="match status" value="1"/>
</dbReference>
<dbReference type="OrthoDB" id="359414at2"/>
<feature type="domain" description="N-acetyltransferase" evidence="1">
    <location>
        <begin position="7"/>
        <end position="171"/>
    </location>
</feature>
<dbReference type="EMBL" id="QYUO01000003">
    <property type="protein sequence ID" value="RJF91947.1"/>
    <property type="molecule type" value="Genomic_DNA"/>
</dbReference>
<proteinExistence type="predicted"/>
<accession>A0A3A3FFV4</accession>
<evidence type="ECO:0000313" key="2">
    <source>
        <dbReference type="EMBL" id="RJF91947.1"/>
    </source>
</evidence>
<gene>
    <name evidence="2" type="ORF">D3871_25095</name>
</gene>
<keyword evidence="3" id="KW-1185">Reference proteome</keyword>
<comment type="caution">
    <text evidence="2">The sequence shown here is derived from an EMBL/GenBank/DDBJ whole genome shotgun (WGS) entry which is preliminary data.</text>
</comment>
<dbReference type="AlphaFoldDB" id="A0A3A3FFV4"/>
<reference evidence="3" key="1">
    <citation type="submission" date="2018-09" db="EMBL/GenBank/DDBJ databases">
        <authorList>
            <person name="Zhu H."/>
        </authorList>
    </citation>
    <scope>NUCLEOTIDE SEQUENCE [LARGE SCALE GENOMIC DNA]</scope>
    <source>
        <strain evidence="3">K1R23-30</strain>
    </source>
</reference>
<evidence type="ECO:0000259" key="1">
    <source>
        <dbReference type="PROSITE" id="PS51186"/>
    </source>
</evidence>
<sequence>MMNTNTFAYRAIEISDIPDILHIQAENYPISMQEDEGIVRSRILAAPDTSLLVLDHHGVCGYLFAYPSLLGRVAALNRPFVIARKADTLYLHDLAISRRVTGAGLGKSLVSVATELGKMKGFTYSSLMSVQDSLGFWKKLGYQVRPSIDHASTAALHSYPDNAVYMVKPLVV</sequence>
<dbReference type="SUPFAM" id="SSF55729">
    <property type="entry name" value="Acyl-CoA N-acyltransferases (Nat)"/>
    <property type="match status" value="1"/>
</dbReference>
<dbReference type="GO" id="GO:0016747">
    <property type="term" value="F:acyltransferase activity, transferring groups other than amino-acyl groups"/>
    <property type="evidence" value="ECO:0007669"/>
    <property type="project" value="InterPro"/>
</dbReference>
<dbReference type="InterPro" id="IPR000182">
    <property type="entry name" value="GNAT_dom"/>
</dbReference>
<keyword evidence="2" id="KW-0808">Transferase</keyword>
<dbReference type="Proteomes" id="UP000265955">
    <property type="component" value="Unassembled WGS sequence"/>
</dbReference>
<dbReference type="RefSeq" id="WP_119771845.1">
    <property type="nucleotide sequence ID" value="NZ_QYUO01000003.1"/>
</dbReference>
<organism evidence="2 3">
    <name type="scientific">Noviherbaspirillum saxi</name>
    <dbReference type="NCBI Taxonomy" id="2320863"/>
    <lineage>
        <taxon>Bacteria</taxon>
        <taxon>Pseudomonadati</taxon>
        <taxon>Pseudomonadota</taxon>
        <taxon>Betaproteobacteria</taxon>
        <taxon>Burkholderiales</taxon>
        <taxon>Oxalobacteraceae</taxon>
        <taxon>Noviherbaspirillum</taxon>
    </lineage>
</organism>
<dbReference type="Pfam" id="PF00583">
    <property type="entry name" value="Acetyltransf_1"/>
    <property type="match status" value="1"/>
</dbReference>
<evidence type="ECO:0000313" key="3">
    <source>
        <dbReference type="Proteomes" id="UP000265955"/>
    </source>
</evidence>
<name>A0A3A3FFV4_9BURK</name>
<dbReference type="PROSITE" id="PS51186">
    <property type="entry name" value="GNAT"/>
    <property type="match status" value="1"/>
</dbReference>
<dbReference type="InterPro" id="IPR016181">
    <property type="entry name" value="Acyl_CoA_acyltransferase"/>
</dbReference>
<protein>
    <submittedName>
        <fullName evidence="2">GNAT family N-acetyltransferase</fullName>
    </submittedName>
</protein>